<dbReference type="Proteomes" id="UP001595660">
    <property type="component" value="Unassembled WGS sequence"/>
</dbReference>
<comment type="caution">
    <text evidence="1">The sequence shown here is derived from an EMBL/GenBank/DDBJ whole genome shotgun (WGS) entry which is preliminary data.</text>
</comment>
<name>A0ABD5NDH7_9EURY</name>
<dbReference type="RefSeq" id="WP_232571866.1">
    <property type="nucleotide sequence ID" value="NZ_CP089466.1"/>
</dbReference>
<protein>
    <submittedName>
        <fullName evidence="1">Uncharacterized protein</fullName>
    </submittedName>
</protein>
<organism evidence="1 2">
    <name type="scientific">Halobacterium litoreum</name>
    <dbReference type="NCBI Taxonomy" id="2039234"/>
    <lineage>
        <taxon>Archaea</taxon>
        <taxon>Methanobacteriati</taxon>
        <taxon>Methanobacteriota</taxon>
        <taxon>Stenosarchaea group</taxon>
        <taxon>Halobacteria</taxon>
        <taxon>Halobacteriales</taxon>
        <taxon>Halobacteriaceae</taxon>
        <taxon>Halobacterium</taxon>
    </lineage>
</organism>
<proteinExistence type="predicted"/>
<evidence type="ECO:0000313" key="1">
    <source>
        <dbReference type="EMBL" id="MFC3476998.1"/>
    </source>
</evidence>
<evidence type="ECO:0000313" key="2">
    <source>
        <dbReference type="Proteomes" id="UP001595660"/>
    </source>
</evidence>
<dbReference type="EMBL" id="JBHRWN010000002">
    <property type="protein sequence ID" value="MFC3476998.1"/>
    <property type="molecule type" value="Genomic_DNA"/>
</dbReference>
<gene>
    <name evidence="1" type="ORF">ACFOKC_04595</name>
</gene>
<accession>A0ABD5NDH7</accession>
<dbReference type="AlphaFoldDB" id="A0ABD5NDH7"/>
<keyword evidence="2" id="KW-1185">Reference proteome</keyword>
<sequence>MTFENYPDSPLDNETAYTVLQNTTHHGGVWQPDSLFGPRYTLRSSLALGNYSVNGTVERGGRTFVQLSADGTAEDEESVTAYEGTVLVTSEGVVHGVEESFENIPYDREGPIEDANNTYVESSITLDTDVEWSGPPAWVGEVPQLSLSIVEDGQAVEIRNTGEEDLPANATFDVFGANETIQRASISRMPDDVTGTVTTDARLEPGEAVYVTAGADGSASSFALHDEPTRGEYTFGFAGLTGGPENVYYRLATGVEAPPWQNESSYLAEQAAQSLGPAILANS</sequence>
<reference evidence="1 2" key="1">
    <citation type="journal article" date="2019" name="Int. J. Syst. Evol. Microbiol.">
        <title>The Global Catalogue of Microorganisms (GCM) 10K type strain sequencing project: providing services to taxonomists for standard genome sequencing and annotation.</title>
        <authorList>
            <consortium name="The Broad Institute Genomics Platform"/>
            <consortium name="The Broad Institute Genome Sequencing Center for Infectious Disease"/>
            <person name="Wu L."/>
            <person name="Ma J."/>
        </authorList>
    </citation>
    <scope>NUCLEOTIDE SEQUENCE [LARGE SCALE GENOMIC DNA]</scope>
    <source>
        <strain evidence="1 2">CGMCC 1.12562</strain>
    </source>
</reference>
<dbReference type="GeneID" id="69117080"/>